<proteinExistence type="predicted"/>
<keyword evidence="2" id="KW-1185">Reference proteome</keyword>
<dbReference type="AlphaFoldDB" id="A0ABD0JNB4"/>
<protein>
    <submittedName>
        <fullName evidence="1">Uncharacterized protein</fullName>
    </submittedName>
</protein>
<dbReference type="EMBL" id="JACVVK020000389">
    <property type="protein sequence ID" value="KAK7475967.1"/>
    <property type="molecule type" value="Genomic_DNA"/>
</dbReference>
<name>A0ABD0JNB4_9CAEN</name>
<accession>A0ABD0JNB4</accession>
<dbReference type="Proteomes" id="UP001519460">
    <property type="component" value="Unassembled WGS sequence"/>
</dbReference>
<gene>
    <name evidence="1" type="ORF">BaRGS_00032786</name>
</gene>
<reference evidence="1 2" key="1">
    <citation type="journal article" date="2023" name="Sci. Data">
        <title>Genome assembly of the Korean intertidal mud-creeper Batillaria attramentaria.</title>
        <authorList>
            <person name="Patra A.K."/>
            <person name="Ho P.T."/>
            <person name="Jun S."/>
            <person name="Lee S.J."/>
            <person name="Kim Y."/>
            <person name="Won Y.J."/>
        </authorList>
    </citation>
    <scope>NUCLEOTIDE SEQUENCE [LARGE SCALE GENOMIC DNA]</scope>
    <source>
        <strain evidence="1">Wonlab-2016</strain>
    </source>
</reference>
<evidence type="ECO:0000313" key="2">
    <source>
        <dbReference type="Proteomes" id="UP001519460"/>
    </source>
</evidence>
<organism evidence="1 2">
    <name type="scientific">Batillaria attramentaria</name>
    <dbReference type="NCBI Taxonomy" id="370345"/>
    <lineage>
        <taxon>Eukaryota</taxon>
        <taxon>Metazoa</taxon>
        <taxon>Spiralia</taxon>
        <taxon>Lophotrochozoa</taxon>
        <taxon>Mollusca</taxon>
        <taxon>Gastropoda</taxon>
        <taxon>Caenogastropoda</taxon>
        <taxon>Sorbeoconcha</taxon>
        <taxon>Cerithioidea</taxon>
        <taxon>Batillariidae</taxon>
        <taxon>Batillaria</taxon>
    </lineage>
</organism>
<comment type="caution">
    <text evidence="1">The sequence shown here is derived from an EMBL/GenBank/DDBJ whole genome shotgun (WGS) entry which is preliminary data.</text>
</comment>
<evidence type="ECO:0000313" key="1">
    <source>
        <dbReference type="EMBL" id="KAK7475967.1"/>
    </source>
</evidence>
<sequence length="102" mass="11794">MYKEETIQTLRTIPVTTSSIHKPKSTSIALRNPGNGHLNWRLRLETSLLSTNFDLHDDRSFTPPEVSNTSFHIKHKTTTTMEWITLKTEIPLSQFQLYTPLL</sequence>